<feature type="transmembrane region" description="Helical" evidence="2">
    <location>
        <begin position="7"/>
        <end position="28"/>
    </location>
</feature>
<proteinExistence type="predicted"/>
<feature type="region of interest" description="Disordered" evidence="1">
    <location>
        <begin position="145"/>
        <end position="167"/>
    </location>
</feature>
<feature type="transmembrane region" description="Helical" evidence="2">
    <location>
        <begin position="34"/>
        <end position="53"/>
    </location>
</feature>
<feature type="compositionally biased region" description="Low complexity" evidence="1">
    <location>
        <begin position="148"/>
        <end position="157"/>
    </location>
</feature>
<dbReference type="AlphaFoldDB" id="A0A8J3S2R4"/>
<gene>
    <name evidence="3" type="ORF">Pro02_23870</name>
</gene>
<dbReference type="RefSeq" id="WP_189242005.1">
    <property type="nucleotide sequence ID" value="NZ_BMQP01000007.1"/>
</dbReference>
<name>A0A8J3S2R4_PLARO</name>
<evidence type="ECO:0000256" key="2">
    <source>
        <dbReference type="SAM" id="Phobius"/>
    </source>
</evidence>
<dbReference type="Proteomes" id="UP000655044">
    <property type="component" value="Unassembled WGS sequence"/>
</dbReference>
<sequence>MPTPRQLLILAAAAGSVILIALVTLASAGAVSPAVAALLGMAAVLLGVQLLIVTEIRRVDGKALRADARTKRCETGIAQVAAAVERLDSRIGEIAESLGRERHRHDEDLRAILASLGEERLHAMSLRQEMKELVDDLLPRIASGMPGTAGTAGTAGTDVRAGRRDGA</sequence>
<protein>
    <submittedName>
        <fullName evidence="3">Uncharacterized protein</fullName>
    </submittedName>
</protein>
<keyword evidence="2" id="KW-1133">Transmembrane helix</keyword>
<keyword evidence="2" id="KW-0472">Membrane</keyword>
<comment type="caution">
    <text evidence="3">The sequence shown here is derived from an EMBL/GenBank/DDBJ whole genome shotgun (WGS) entry which is preliminary data.</text>
</comment>
<evidence type="ECO:0000313" key="4">
    <source>
        <dbReference type="Proteomes" id="UP000655044"/>
    </source>
</evidence>
<organism evidence="3 4">
    <name type="scientific">Planobispora rosea</name>
    <dbReference type="NCBI Taxonomy" id="35762"/>
    <lineage>
        <taxon>Bacteria</taxon>
        <taxon>Bacillati</taxon>
        <taxon>Actinomycetota</taxon>
        <taxon>Actinomycetes</taxon>
        <taxon>Streptosporangiales</taxon>
        <taxon>Streptosporangiaceae</taxon>
        <taxon>Planobispora</taxon>
    </lineage>
</organism>
<dbReference type="EMBL" id="BOOI01000019">
    <property type="protein sequence ID" value="GIH83979.1"/>
    <property type="molecule type" value="Genomic_DNA"/>
</dbReference>
<keyword evidence="2" id="KW-0812">Transmembrane</keyword>
<evidence type="ECO:0000256" key="1">
    <source>
        <dbReference type="SAM" id="MobiDB-lite"/>
    </source>
</evidence>
<accession>A0A8J3S2R4</accession>
<keyword evidence="4" id="KW-1185">Reference proteome</keyword>
<reference evidence="3" key="1">
    <citation type="submission" date="2021-01" db="EMBL/GenBank/DDBJ databases">
        <title>Whole genome shotgun sequence of Planobispora rosea NBRC 15558.</title>
        <authorList>
            <person name="Komaki H."/>
            <person name="Tamura T."/>
        </authorList>
    </citation>
    <scope>NUCLEOTIDE SEQUENCE</scope>
    <source>
        <strain evidence="3">NBRC 15558</strain>
    </source>
</reference>
<evidence type="ECO:0000313" key="3">
    <source>
        <dbReference type="EMBL" id="GIH83979.1"/>
    </source>
</evidence>